<evidence type="ECO:0000313" key="1">
    <source>
        <dbReference type="EMBL" id="PIZ41860.1"/>
    </source>
</evidence>
<protein>
    <submittedName>
        <fullName evidence="1">Uncharacterized protein</fullName>
    </submittedName>
</protein>
<organism evidence="1 2">
    <name type="scientific">Candidatus Aquicultor secundus</name>
    <dbReference type="NCBI Taxonomy" id="1973895"/>
    <lineage>
        <taxon>Bacteria</taxon>
        <taxon>Bacillati</taxon>
        <taxon>Actinomycetota</taxon>
        <taxon>Candidatus Aquicultoria</taxon>
        <taxon>Candidatus Aquicultorales</taxon>
        <taxon>Candidatus Aquicultoraceae</taxon>
        <taxon>Candidatus Aquicultor</taxon>
    </lineage>
</organism>
<dbReference type="RefSeq" id="WP_286678663.1">
    <property type="nucleotide sequence ID" value="NZ_MNXI01000095.1"/>
</dbReference>
<evidence type="ECO:0000313" key="2">
    <source>
        <dbReference type="Proteomes" id="UP000230956"/>
    </source>
</evidence>
<dbReference type="EMBL" id="PFNG01000039">
    <property type="protein sequence ID" value="PIZ41860.1"/>
    <property type="molecule type" value="Genomic_DNA"/>
</dbReference>
<dbReference type="AlphaFoldDB" id="A0A2M7TA86"/>
<name>A0A2M7TA86_9ACTN</name>
<proteinExistence type="predicted"/>
<sequence>MRESDFGRVHIKSIIDRHLLDAGYDPYQGEMAKLVDAVSRAVQEILREYTRSVSPGLIKPTQPGEGGSTEA</sequence>
<reference evidence="2" key="1">
    <citation type="submission" date="2017-09" db="EMBL/GenBank/DDBJ databases">
        <title>Depth-based differentiation of microbial function through sediment-hosted aquifers and enrichment of novel symbionts in the deep terrestrial subsurface.</title>
        <authorList>
            <person name="Probst A.J."/>
            <person name="Ladd B."/>
            <person name="Jarett J.K."/>
            <person name="Geller-Mcgrath D.E."/>
            <person name="Sieber C.M.K."/>
            <person name="Emerson J.B."/>
            <person name="Anantharaman K."/>
            <person name="Thomas B.C."/>
            <person name="Malmstrom R."/>
            <person name="Stieglmeier M."/>
            <person name="Klingl A."/>
            <person name="Woyke T."/>
            <person name="Ryan C.M."/>
            <person name="Banfield J.F."/>
        </authorList>
    </citation>
    <scope>NUCLEOTIDE SEQUENCE [LARGE SCALE GENOMIC DNA]</scope>
</reference>
<comment type="caution">
    <text evidence="1">The sequence shown here is derived from an EMBL/GenBank/DDBJ whole genome shotgun (WGS) entry which is preliminary data.</text>
</comment>
<dbReference type="Proteomes" id="UP000230956">
    <property type="component" value="Unassembled WGS sequence"/>
</dbReference>
<gene>
    <name evidence="1" type="ORF">COY37_01655</name>
</gene>
<accession>A0A2M7TA86</accession>